<dbReference type="EMBL" id="BQNB010009111">
    <property type="protein sequence ID" value="GJS58907.1"/>
    <property type="molecule type" value="Genomic_DNA"/>
</dbReference>
<evidence type="ECO:0000256" key="2">
    <source>
        <dbReference type="ARBA" id="ARBA00022695"/>
    </source>
</evidence>
<sequence>MGADVCFRLFHLVTFNQLCFKPFQLDMTPLFSNAVHQRGALQLWYQKLSFRPVGSNLYLEEYRNGASGSGGNPPPVTIHTWLERFNKQKPRTFEKAVTPVDAENWISHMEKIFDVMGCDDVFNQARQSSNDLCSVYPYSLDFLDELLALQRTAKKLSLMLLRNFENPRDMMIMTALNDQTRGGSSNYRNNNSNNHSRDNNRNSGAGRDIVTWSISPHRATNSAKQGTVRGIIHTLTAPHWRCRHPGECRRAAGTCFKCGQAGHLQRDCKKNTGTSSSGYADKKPKRPSGALLLALTQRPGLRNATGPTLFSSVLPMTPVPLDHVLCISTPMKDSARITHVYRDLPLQFNDKIRSVNALLLDMCEFDIILGGFQIYSDASKKGLGCVLMQHGKVIAYASRQLKPYEIPVWKWDEISMDFHYSFTRTSEEHDRYLGCRDLLTKDSAFPSIRKDYFIRIAEMFHNKSFDLHYSKHQSDRRTSEQCSSRNCTIQTLEDMLRSMVH</sequence>
<keyword evidence="2" id="KW-0548">Nucleotidyltransferase</keyword>
<keyword evidence="5" id="KW-0378">Hydrolase</keyword>
<keyword evidence="7" id="KW-0479">Metal-binding</keyword>
<dbReference type="InterPro" id="IPR001878">
    <property type="entry name" value="Znf_CCHC"/>
</dbReference>
<evidence type="ECO:0000256" key="4">
    <source>
        <dbReference type="ARBA" id="ARBA00022759"/>
    </source>
</evidence>
<keyword evidence="7" id="KW-0863">Zinc-finger</keyword>
<keyword evidence="7" id="KW-0862">Zinc</keyword>
<evidence type="ECO:0000256" key="6">
    <source>
        <dbReference type="ARBA" id="ARBA00022918"/>
    </source>
</evidence>
<evidence type="ECO:0000256" key="5">
    <source>
        <dbReference type="ARBA" id="ARBA00022801"/>
    </source>
</evidence>
<gene>
    <name evidence="10" type="ORF">Tco_0653691</name>
</gene>
<feature type="domain" description="CCHC-type" evidence="9">
    <location>
        <begin position="255"/>
        <end position="270"/>
    </location>
</feature>
<feature type="region of interest" description="Disordered" evidence="8">
    <location>
        <begin position="266"/>
        <end position="285"/>
    </location>
</feature>
<dbReference type="Pfam" id="PF00098">
    <property type="entry name" value="zf-CCHC"/>
    <property type="match status" value="1"/>
</dbReference>
<proteinExistence type="predicted"/>
<evidence type="ECO:0000313" key="10">
    <source>
        <dbReference type="EMBL" id="GJS58907.1"/>
    </source>
</evidence>
<keyword evidence="3" id="KW-0540">Nuclease</keyword>
<reference evidence="10" key="1">
    <citation type="journal article" date="2022" name="Int. J. Mol. Sci.">
        <title>Draft Genome of Tanacetum Coccineum: Genomic Comparison of Closely Related Tanacetum-Family Plants.</title>
        <authorList>
            <person name="Yamashiro T."/>
            <person name="Shiraishi A."/>
            <person name="Nakayama K."/>
            <person name="Satake H."/>
        </authorList>
    </citation>
    <scope>NUCLEOTIDE SEQUENCE</scope>
</reference>
<keyword evidence="6 10" id="KW-0695">RNA-directed DNA polymerase</keyword>
<reference evidence="10" key="2">
    <citation type="submission" date="2022-01" db="EMBL/GenBank/DDBJ databases">
        <authorList>
            <person name="Yamashiro T."/>
            <person name="Shiraishi A."/>
            <person name="Satake H."/>
            <person name="Nakayama K."/>
        </authorList>
    </citation>
    <scope>NUCLEOTIDE SEQUENCE</scope>
</reference>
<feature type="compositionally biased region" description="Low complexity" evidence="8">
    <location>
        <begin position="181"/>
        <end position="194"/>
    </location>
</feature>
<keyword evidence="4" id="KW-0255">Endonuclease</keyword>
<evidence type="ECO:0000256" key="1">
    <source>
        <dbReference type="ARBA" id="ARBA00022679"/>
    </source>
</evidence>
<dbReference type="GO" id="GO:0003964">
    <property type="term" value="F:RNA-directed DNA polymerase activity"/>
    <property type="evidence" value="ECO:0007669"/>
    <property type="project" value="UniProtKB-KW"/>
</dbReference>
<dbReference type="InterPro" id="IPR036875">
    <property type="entry name" value="Znf_CCHC_sf"/>
</dbReference>
<dbReference type="InterPro" id="IPR041373">
    <property type="entry name" value="RT_RNaseH"/>
</dbReference>
<evidence type="ECO:0000256" key="7">
    <source>
        <dbReference type="PROSITE-ProRule" id="PRU00047"/>
    </source>
</evidence>
<evidence type="ECO:0000259" key="9">
    <source>
        <dbReference type="PROSITE" id="PS50158"/>
    </source>
</evidence>
<evidence type="ECO:0000256" key="3">
    <source>
        <dbReference type="ARBA" id="ARBA00022722"/>
    </source>
</evidence>
<dbReference type="InterPro" id="IPR043502">
    <property type="entry name" value="DNA/RNA_pol_sf"/>
</dbReference>
<dbReference type="Pfam" id="PF08284">
    <property type="entry name" value="RVP_2"/>
    <property type="match status" value="1"/>
</dbReference>
<dbReference type="SUPFAM" id="SSF57756">
    <property type="entry name" value="Retrovirus zinc finger-like domains"/>
    <property type="match status" value="1"/>
</dbReference>
<evidence type="ECO:0000313" key="11">
    <source>
        <dbReference type="Proteomes" id="UP001151760"/>
    </source>
</evidence>
<protein>
    <submittedName>
        <fullName evidence="10">Reverse transcriptase domain-containing protein</fullName>
    </submittedName>
</protein>
<dbReference type="Pfam" id="PF17917">
    <property type="entry name" value="RT_RNaseH"/>
    <property type="match status" value="1"/>
</dbReference>
<evidence type="ECO:0000256" key="8">
    <source>
        <dbReference type="SAM" id="MobiDB-lite"/>
    </source>
</evidence>
<feature type="region of interest" description="Disordered" evidence="8">
    <location>
        <begin position="178"/>
        <end position="207"/>
    </location>
</feature>
<dbReference type="Gene3D" id="4.10.60.10">
    <property type="entry name" value="Zinc finger, CCHC-type"/>
    <property type="match status" value="1"/>
</dbReference>
<name>A0ABQ4X145_9ASTR</name>
<dbReference type="SUPFAM" id="SSF56672">
    <property type="entry name" value="DNA/RNA polymerases"/>
    <property type="match status" value="1"/>
</dbReference>
<keyword evidence="11" id="KW-1185">Reference proteome</keyword>
<accession>A0ABQ4X145</accession>
<dbReference type="SMART" id="SM00343">
    <property type="entry name" value="ZnF_C2HC"/>
    <property type="match status" value="1"/>
</dbReference>
<dbReference type="PROSITE" id="PS50158">
    <property type="entry name" value="ZF_CCHC"/>
    <property type="match status" value="1"/>
</dbReference>
<dbReference type="Proteomes" id="UP001151760">
    <property type="component" value="Unassembled WGS sequence"/>
</dbReference>
<organism evidence="10 11">
    <name type="scientific">Tanacetum coccineum</name>
    <dbReference type="NCBI Taxonomy" id="301880"/>
    <lineage>
        <taxon>Eukaryota</taxon>
        <taxon>Viridiplantae</taxon>
        <taxon>Streptophyta</taxon>
        <taxon>Embryophyta</taxon>
        <taxon>Tracheophyta</taxon>
        <taxon>Spermatophyta</taxon>
        <taxon>Magnoliopsida</taxon>
        <taxon>eudicotyledons</taxon>
        <taxon>Gunneridae</taxon>
        <taxon>Pentapetalae</taxon>
        <taxon>asterids</taxon>
        <taxon>campanulids</taxon>
        <taxon>Asterales</taxon>
        <taxon>Asteraceae</taxon>
        <taxon>Asteroideae</taxon>
        <taxon>Anthemideae</taxon>
        <taxon>Anthemidinae</taxon>
        <taxon>Tanacetum</taxon>
    </lineage>
</organism>
<keyword evidence="1" id="KW-0808">Transferase</keyword>
<comment type="caution">
    <text evidence="10">The sequence shown here is derived from an EMBL/GenBank/DDBJ whole genome shotgun (WGS) entry which is preliminary data.</text>
</comment>